<dbReference type="GO" id="GO:0003723">
    <property type="term" value="F:RNA binding"/>
    <property type="evidence" value="ECO:0007669"/>
    <property type="project" value="TreeGrafter"/>
</dbReference>
<keyword evidence="3 7" id="KW-0347">Helicase</keyword>
<feature type="domain" description="Helicase C-terminal" evidence="6">
    <location>
        <begin position="274"/>
        <end position="445"/>
    </location>
</feature>
<dbReference type="Pfam" id="PF00271">
    <property type="entry name" value="Helicase_C"/>
    <property type="match status" value="1"/>
</dbReference>
<evidence type="ECO:0000256" key="4">
    <source>
        <dbReference type="ARBA" id="ARBA00022840"/>
    </source>
</evidence>
<dbReference type="PROSITE" id="PS51194">
    <property type="entry name" value="HELICASE_CTER"/>
    <property type="match status" value="1"/>
</dbReference>
<dbReference type="RefSeq" id="WP_110313288.1">
    <property type="nucleotide sequence ID" value="NZ_QJKC01000007.1"/>
</dbReference>
<evidence type="ECO:0000256" key="1">
    <source>
        <dbReference type="ARBA" id="ARBA00022741"/>
    </source>
</evidence>
<gene>
    <name evidence="7" type="ORF">DFR38_1079</name>
</gene>
<dbReference type="Pfam" id="PF11898">
    <property type="entry name" value="DUF3418"/>
    <property type="match status" value="1"/>
</dbReference>
<reference evidence="7 8" key="1">
    <citation type="submission" date="2018-05" db="EMBL/GenBank/DDBJ databases">
        <title>Genomic Encyclopedia of Type Strains, Phase IV (KMG-IV): sequencing the most valuable type-strain genomes for metagenomic binning, comparative biology and taxonomic classification.</title>
        <authorList>
            <person name="Goeker M."/>
        </authorList>
    </citation>
    <scope>NUCLEOTIDE SEQUENCE [LARGE SCALE GENOMIC DNA]</scope>
    <source>
        <strain evidence="7 8">DSM 25134</strain>
    </source>
</reference>
<dbReference type="InterPro" id="IPR024590">
    <property type="entry name" value="HrpA_C"/>
</dbReference>
<dbReference type="NCBIfam" id="TIGR01967">
    <property type="entry name" value="DEAH_box_HrpA"/>
    <property type="match status" value="1"/>
</dbReference>
<dbReference type="CDD" id="cd18791">
    <property type="entry name" value="SF2_C_RHA"/>
    <property type="match status" value="1"/>
</dbReference>
<comment type="caution">
    <text evidence="7">The sequence shown here is derived from an EMBL/GenBank/DDBJ whole genome shotgun (WGS) entry which is preliminary data.</text>
</comment>
<organism evidence="7 8">
    <name type="scientific">Aquitalea magnusonii</name>
    <dbReference type="NCBI Taxonomy" id="332411"/>
    <lineage>
        <taxon>Bacteria</taxon>
        <taxon>Pseudomonadati</taxon>
        <taxon>Pseudomonadota</taxon>
        <taxon>Betaproteobacteria</taxon>
        <taxon>Neisseriales</taxon>
        <taxon>Chromobacteriaceae</taxon>
        <taxon>Aquitalea</taxon>
    </lineage>
</organism>
<dbReference type="InterPro" id="IPR001650">
    <property type="entry name" value="Helicase_C-like"/>
</dbReference>
<evidence type="ECO:0000259" key="6">
    <source>
        <dbReference type="PROSITE" id="PS51194"/>
    </source>
</evidence>
<dbReference type="InterPro" id="IPR003593">
    <property type="entry name" value="AAA+_ATPase"/>
</dbReference>
<evidence type="ECO:0000256" key="2">
    <source>
        <dbReference type="ARBA" id="ARBA00022801"/>
    </source>
</evidence>
<dbReference type="FunFam" id="1.20.120.1080:FF:000005">
    <property type="entry name" value="ATP-dependent helicase HrpA"/>
    <property type="match status" value="1"/>
</dbReference>
<dbReference type="InterPro" id="IPR014001">
    <property type="entry name" value="Helicase_ATP-bd"/>
</dbReference>
<dbReference type="InterPro" id="IPR011545">
    <property type="entry name" value="DEAD/DEAH_box_helicase_dom"/>
</dbReference>
<feature type="domain" description="Helicase ATP-binding" evidence="5">
    <location>
        <begin position="87"/>
        <end position="250"/>
    </location>
</feature>
<keyword evidence="8" id="KW-1185">Reference proteome</keyword>
<evidence type="ECO:0000256" key="3">
    <source>
        <dbReference type="ARBA" id="ARBA00022806"/>
    </source>
</evidence>
<dbReference type="NCBIfam" id="NF008348">
    <property type="entry name" value="PRK11131.1"/>
    <property type="match status" value="1"/>
</dbReference>
<accession>A0A318JL25</accession>
<dbReference type="InterPro" id="IPR010222">
    <property type="entry name" value="RNA_helicase_HrpA"/>
</dbReference>
<sequence>MTTPVQQLSQLKTRLAHCLIRDRHVLRRKLNDAGERLKKGQPADKQLADISQQLERSAARVEARRQHMPRPQFDDALPVNQKLDDIKAAIAGHQVVIICGETGSGKTTQIPKICLELGRGVYGLIGHTQPRRLAARSVATRIAQELGSQLGEHVGFKVRFTDKLSDKSVIKLMTDGIMLAETQTDRYLEAYDTIIIDEAHERSLNIDFLLGFLKQLLPRRPDLKIIITSATIDADRFARHFDGAPVIEVSGRTFPVEVRYRPLKQRDEDEREMEMEDAIVDAADELSRQGPGDMLVFLPGEREIRETAEKLRKSGIRGYEILPLFARLSNEDQQKIFKPSGGRRIVLATNVAETSLTVPGIKYVIDTGLARLNRYSPRAKVELLQVEKISQAAARQRAGRCGRVEAGICVRLYSEEDFNARPAFTDPEIIRSNLAAVILRMAALRLGQVDAFPFLEAPSSRLIADGYQVLTELGAVTDNNELTAVGKELARIPVDPKVGRLLLAGRDFGCMREVLIIASALSIQDPRERPFEAREAAERAQARFNDEKSDFLSYLHLWDFFSEALKHKKSNRLLVNTCHEHFLSYLRLREWRELHGQLAEIASELGLIKREDAHADAEQPDAQLSQKKRQQLDAVAYENLHKALLTGLVGNIGMKNLEGDDYMGARGVSFHVFPGSGLKKSKPKWLVAAELVETTRLYARCVAKIEPEWVEKLASHLVKYHYFEPHWEKSRGEVVASERVTLYGLTLIPRRAVSYGRIAPQEARELFIRGALVNMDYVSNAPFFQRNQQLIREVEQLEHKARRQDVLVDEEALYAFYHERIGSEVVDAASFEAWRKEAEKTAPKLLHLTREELMRHAAQHVTENQFPEWLELEDGKLRLKYRFEPRHPLDGVTMDVPLAILNRLQPAQFEWLVPGMIREKLQQLIKGLPKQVRRCCVPVPDFVTRFLSSNPDQQQPIAGQLAHFILRETGGVKVDIDAFKQQELPEHLLFNFRIIDDGKQEIGLGRDLLALQKQFGQAAQLTFRDSSADFERDEVSSWDFGELPESIQFARGRQQLTGFPALTLEQDKVAIRLFDTQPEAECHHRAGVIRLLQLQLKEQMKQLGKGLSGMTQIGLNLRNVANVEQLLADAIACICDRAFIGEDPLPRNEKAFNEQKTRARTRLPAVIQAVTQYLSQVGSEYMPLYNKIQKHRLGPELQQQLGKLVYPGFLYDTPWSQLPHLTRYMRAMSLRMDKQPANPQRDGQRAAEIRELWNKWEARMASEREAGEPSPALRDFRWQLEELRVSLFAQELKTPYPVSVKRLQKAWQDLPKQ</sequence>
<dbReference type="SMART" id="SM00490">
    <property type="entry name" value="HELICc"/>
    <property type="match status" value="1"/>
</dbReference>
<dbReference type="SMART" id="SM00487">
    <property type="entry name" value="DEXDc"/>
    <property type="match status" value="1"/>
</dbReference>
<dbReference type="Gene3D" id="3.40.50.300">
    <property type="entry name" value="P-loop containing nucleotide triphosphate hydrolases"/>
    <property type="match status" value="2"/>
</dbReference>
<dbReference type="OrthoDB" id="9805617at2"/>
<dbReference type="Pfam" id="PF21010">
    <property type="entry name" value="HA2_C"/>
    <property type="match status" value="1"/>
</dbReference>
<dbReference type="GO" id="GO:0003724">
    <property type="term" value="F:RNA helicase activity"/>
    <property type="evidence" value="ECO:0007669"/>
    <property type="project" value="InterPro"/>
</dbReference>
<keyword evidence="1" id="KW-0547">Nucleotide-binding</keyword>
<dbReference type="SMART" id="SM00847">
    <property type="entry name" value="HA2"/>
    <property type="match status" value="1"/>
</dbReference>
<dbReference type="Proteomes" id="UP000248395">
    <property type="component" value="Unassembled WGS sequence"/>
</dbReference>
<dbReference type="Pfam" id="PF00270">
    <property type="entry name" value="DEAD"/>
    <property type="match status" value="1"/>
</dbReference>
<dbReference type="Gene3D" id="1.20.120.1080">
    <property type="match status" value="1"/>
</dbReference>
<dbReference type="InterPro" id="IPR027417">
    <property type="entry name" value="P-loop_NTPase"/>
</dbReference>
<dbReference type="GO" id="GO:0016787">
    <property type="term" value="F:hydrolase activity"/>
    <property type="evidence" value="ECO:0007669"/>
    <property type="project" value="UniProtKB-KW"/>
</dbReference>
<dbReference type="InterPro" id="IPR007502">
    <property type="entry name" value="Helicase-assoc_dom"/>
</dbReference>
<dbReference type="PANTHER" id="PTHR18934:SF99">
    <property type="entry name" value="ATP-DEPENDENT RNA HELICASE DHX37-RELATED"/>
    <property type="match status" value="1"/>
</dbReference>
<dbReference type="SMART" id="SM00382">
    <property type="entry name" value="AAA"/>
    <property type="match status" value="1"/>
</dbReference>
<name>A0A318JL25_9NEIS</name>
<dbReference type="CDD" id="cd17989">
    <property type="entry name" value="DEXHc_HrpA"/>
    <property type="match status" value="1"/>
</dbReference>
<evidence type="ECO:0000313" key="8">
    <source>
        <dbReference type="Proteomes" id="UP000248395"/>
    </source>
</evidence>
<evidence type="ECO:0000259" key="5">
    <source>
        <dbReference type="PROSITE" id="PS51192"/>
    </source>
</evidence>
<dbReference type="PROSITE" id="PS51192">
    <property type="entry name" value="HELICASE_ATP_BIND_1"/>
    <property type="match status" value="1"/>
</dbReference>
<keyword evidence="4" id="KW-0067">ATP-binding</keyword>
<protein>
    <submittedName>
        <fullName evidence="7">ATP-dependent helicase HrpA</fullName>
    </submittedName>
</protein>
<evidence type="ECO:0000313" key="7">
    <source>
        <dbReference type="EMBL" id="PXX48225.1"/>
    </source>
</evidence>
<dbReference type="FunFam" id="3.40.50.300:FF:000575">
    <property type="entry name" value="ATP-dependent helicase hrpA"/>
    <property type="match status" value="1"/>
</dbReference>
<dbReference type="PANTHER" id="PTHR18934">
    <property type="entry name" value="ATP-DEPENDENT RNA HELICASE"/>
    <property type="match status" value="1"/>
</dbReference>
<dbReference type="GO" id="GO:0005524">
    <property type="term" value="F:ATP binding"/>
    <property type="evidence" value="ECO:0007669"/>
    <property type="project" value="UniProtKB-KW"/>
</dbReference>
<keyword evidence="2" id="KW-0378">Hydrolase</keyword>
<dbReference type="InterPro" id="IPR011709">
    <property type="entry name" value="DEAD-box_helicase_OB_fold"/>
</dbReference>
<dbReference type="EMBL" id="QJKC01000007">
    <property type="protein sequence ID" value="PXX48225.1"/>
    <property type="molecule type" value="Genomic_DNA"/>
</dbReference>
<proteinExistence type="predicted"/>
<dbReference type="Pfam" id="PF07717">
    <property type="entry name" value="OB_NTP_bind"/>
    <property type="match status" value="1"/>
</dbReference>
<dbReference type="SUPFAM" id="SSF52540">
    <property type="entry name" value="P-loop containing nucleoside triphosphate hydrolases"/>
    <property type="match status" value="1"/>
</dbReference>